<keyword evidence="3 4" id="KW-0413">Isomerase</keyword>
<dbReference type="InterPro" id="IPR011079">
    <property type="entry name" value="Ala_racemase_C"/>
</dbReference>
<dbReference type="EC" id="5.1.1.1" evidence="4"/>
<feature type="active site" description="Proton acceptor; specific for L-alanine" evidence="4">
    <location>
        <position position="268"/>
    </location>
</feature>
<dbReference type="HAMAP" id="MF_01201">
    <property type="entry name" value="Ala_racemase"/>
    <property type="match status" value="1"/>
</dbReference>
<keyword evidence="9" id="KW-1185">Reference proteome</keyword>
<evidence type="ECO:0000256" key="1">
    <source>
        <dbReference type="ARBA" id="ARBA00001933"/>
    </source>
</evidence>
<dbReference type="InterPro" id="IPR009006">
    <property type="entry name" value="Ala_racemase/Decarboxylase_C"/>
</dbReference>
<dbReference type="CDD" id="cd00430">
    <property type="entry name" value="PLPDE_III_AR"/>
    <property type="match status" value="1"/>
</dbReference>
<dbReference type="GO" id="GO:0009252">
    <property type="term" value="P:peptidoglycan biosynthetic process"/>
    <property type="evidence" value="ECO:0007669"/>
    <property type="project" value="TreeGrafter"/>
</dbReference>
<dbReference type="PANTHER" id="PTHR30511:SF0">
    <property type="entry name" value="ALANINE RACEMASE, CATABOLIC-RELATED"/>
    <property type="match status" value="1"/>
</dbReference>
<dbReference type="AlphaFoldDB" id="A0A1X9MJ90"/>
<comment type="function">
    <text evidence="4">Catalyzes the interconversion of L-alanine and D-alanine. May also act on other amino acids.</text>
</comment>
<dbReference type="Gene3D" id="2.40.37.10">
    <property type="entry name" value="Lyase, Ornithine Decarboxylase, Chain A, domain 1"/>
    <property type="match status" value="1"/>
</dbReference>
<comment type="similarity">
    <text evidence="4">Belongs to the alanine racemase family.</text>
</comment>
<dbReference type="GO" id="GO:0005829">
    <property type="term" value="C:cytosol"/>
    <property type="evidence" value="ECO:0007669"/>
    <property type="project" value="TreeGrafter"/>
</dbReference>
<dbReference type="KEGG" id="bkw:BkAM31D_25025"/>
<evidence type="ECO:0000313" key="9">
    <source>
        <dbReference type="Proteomes" id="UP000193006"/>
    </source>
</evidence>
<dbReference type="Proteomes" id="UP000193006">
    <property type="component" value="Chromosome"/>
</dbReference>
<dbReference type="PANTHER" id="PTHR30511">
    <property type="entry name" value="ALANINE RACEMASE"/>
    <property type="match status" value="1"/>
</dbReference>
<dbReference type="PROSITE" id="PS00395">
    <property type="entry name" value="ALANINE_RACEMASE"/>
    <property type="match status" value="1"/>
</dbReference>
<sequence length="382" mass="41710">MKRRSFRNTFAQISLQAIEENAAAFKGSLQPGCKLMAVVKGDGYGHGAVAAARSAIRGGANYLGVAILDEAIQLREAGITAPILVLGYTAPFALKTAIDKDITITVFSKEVCHALLELVKTTKKRVKVHMKIETGMGRVGIQTPKDLLELTKPLYQHPAIEVEGVFTHFACADNLNSSYTDEQFSTFLTLVEKLEEEGIAIPIKHCCNSAGTLFHKDKHLSMVRVGISLYGLKPDQALDLPITLTQAMKLYSSIVSIRTLAAGSTISYGRTFTLPTDSMVATLPIGYADGLSRSLSNKGVVMINETQVPIIGRVCMDQTMIDISKLSNVQVDDLVEFPIDDMAEKADTINYEIVCAISKRVPRYYESSETPTPLSLKEEIFV</sequence>
<accession>A0A1X9MJ90</accession>
<dbReference type="GO" id="GO:0008784">
    <property type="term" value="F:alanine racemase activity"/>
    <property type="evidence" value="ECO:0007669"/>
    <property type="project" value="UniProtKB-UniRule"/>
</dbReference>
<dbReference type="Gene3D" id="3.20.20.10">
    <property type="entry name" value="Alanine racemase"/>
    <property type="match status" value="1"/>
</dbReference>
<keyword evidence="2 4" id="KW-0663">Pyridoxal phosphate</keyword>
<evidence type="ECO:0000259" key="7">
    <source>
        <dbReference type="SMART" id="SM01005"/>
    </source>
</evidence>
<dbReference type="PRINTS" id="PR00992">
    <property type="entry name" value="ALARACEMASE"/>
</dbReference>
<feature type="binding site" evidence="4 6">
    <location>
        <position position="138"/>
    </location>
    <ligand>
        <name>substrate</name>
    </ligand>
</feature>
<evidence type="ECO:0000313" key="8">
    <source>
        <dbReference type="EMBL" id="ARK32864.1"/>
    </source>
</evidence>
<dbReference type="GO" id="GO:0030170">
    <property type="term" value="F:pyridoxal phosphate binding"/>
    <property type="evidence" value="ECO:0007669"/>
    <property type="project" value="UniProtKB-UniRule"/>
</dbReference>
<gene>
    <name evidence="8" type="primary">alr_2</name>
    <name evidence="8" type="ORF">BkAM31D_25025</name>
</gene>
<dbReference type="EMBL" id="CP020814">
    <property type="protein sequence ID" value="ARK32864.1"/>
    <property type="molecule type" value="Genomic_DNA"/>
</dbReference>
<organism evidence="8 9">
    <name type="scientific">Halalkalibacter krulwichiae</name>
    <dbReference type="NCBI Taxonomy" id="199441"/>
    <lineage>
        <taxon>Bacteria</taxon>
        <taxon>Bacillati</taxon>
        <taxon>Bacillota</taxon>
        <taxon>Bacilli</taxon>
        <taxon>Bacillales</taxon>
        <taxon>Bacillaceae</taxon>
        <taxon>Halalkalibacter</taxon>
    </lineage>
</organism>
<comment type="pathway">
    <text evidence="4">Amino-acid biosynthesis; D-alanine biosynthesis; D-alanine from L-alanine: step 1/1.</text>
</comment>
<evidence type="ECO:0000256" key="3">
    <source>
        <dbReference type="ARBA" id="ARBA00023235"/>
    </source>
</evidence>
<name>A0A1X9MJ90_9BACI</name>
<evidence type="ECO:0000256" key="6">
    <source>
        <dbReference type="PIRSR" id="PIRSR600821-52"/>
    </source>
</evidence>
<dbReference type="RefSeq" id="WP_066155188.1">
    <property type="nucleotide sequence ID" value="NZ_CP020814.1"/>
</dbReference>
<dbReference type="InterPro" id="IPR000821">
    <property type="entry name" value="Ala_racemase"/>
</dbReference>
<dbReference type="NCBIfam" id="TIGR00492">
    <property type="entry name" value="alr"/>
    <property type="match status" value="1"/>
</dbReference>
<dbReference type="UniPathway" id="UPA00042">
    <property type="reaction ID" value="UER00497"/>
</dbReference>
<comment type="cofactor">
    <cofactor evidence="1 4 5">
        <name>pyridoxal 5'-phosphate</name>
        <dbReference type="ChEBI" id="CHEBI:597326"/>
    </cofactor>
</comment>
<dbReference type="SUPFAM" id="SSF50621">
    <property type="entry name" value="Alanine racemase C-terminal domain-like"/>
    <property type="match status" value="1"/>
</dbReference>
<dbReference type="InterPro" id="IPR029066">
    <property type="entry name" value="PLP-binding_barrel"/>
</dbReference>
<feature type="modified residue" description="N6-(pyridoxal phosphate)lysine" evidence="4 5">
    <location>
        <position position="40"/>
    </location>
</feature>
<feature type="binding site" evidence="4 6">
    <location>
        <position position="316"/>
    </location>
    <ligand>
        <name>substrate</name>
    </ligand>
</feature>
<feature type="active site" description="Proton acceptor; specific for D-alanine" evidence="4">
    <location>
        <position position="40"/>
    </location>
</feature>
<evidence type="ECO:0000256" key="4">
    <source>
        <dbReference type="HAMAP-Rule" id="MF_01201"/>
    </source>
</evidence>
<evidence type="ECO:0000256" key="5">
    <source>
        <dbReference type="PIRSR" id="PIRSR600821-50"/>
    </source>
</evidence>
<dbReference type="SUPFAM" id="SSF51419">
    <property type="entry name" value="PLP-binding barrel"/>
    <property type="match status" value="1"/>
</dbReference>
<evidence type="ECO:0000256" key="2">
    <source>
        <dbReference type="ARBA" id="ARBA00022898"/>
    </source>
</evidence>
<feature type="domain" description="Alanine racemase C-terminal" evidence="7">
    <location>
        <begin position="247"/>
        <end position="366"/>
    </location>
</feature>
<dbReference type="SMART" id="SM01005">
    <property type="entry name" value="Ala_racemase_C"/>
    <property type="match status" value="1"/>
</dbReference>
<comment type="catalytic activity">
    <reaction evidence="4">
        <text>L-alanine = D-alanine</text>
        <dbReference type="Rhea" id="RHEA:20249"/>
        <dbReference type="ChEBI" id="CHEBI:57416"/>
        <dbReference type="ChEBI" id="CHEBI:57972"/>
        <dbReference type="EC" id="5.1.1.1"/>
    </reaction>
</comment>
<dbReference type="STRING" id="199441.BkAM31D_25025"/>
<dbReference type="GO" id="GO:0030632">
    <property type="term" value="P:D-alanine biosynthetic process"/>
    <property type="evidence" value="ECO:0007669"/>
    <property type="project" value="UniProtKB-UniRule"/>
</dbReference>
<proteinExistence type="inferred from homology"/>
<dbReference type="Pfam" id="PF01168">
    <property type="entry name" value="Ala_racemase_N"/>
    <property type="match status" value="1"/>
</dbReference>
<protein>
    <recommendedName>
        <fullName evidence="4">Alanine racemase</fullName>
        <ecNumber evidence="4">5.1.1.1</ecNumber>
    </recommendedName>
</protein>
<reference evidence="8 9" key="1">
    <citation type="submission" date="2017-04" db="EMBL/GenBank/DDBJ databases">
        <title>Bacillus krulwichiae AM31D Genome sequencing and assembly.</title>
        <authorList>
            <person name="Krulwich T.A."/>
            <person name="Anastor L."/>
            <person name="Ehrlich R."/>
            <person name="Ehrlich G.D."/>
            <person name="Janto B."/>
        </authorList>
    </citation>
    <scope>NUCLEOTIDE SEQUENCE [LARGE SCALE GENOMIC DNA]</scope>
    <source>
        <strain evidence="8 9">AM31D</strain>
    </source>
</reference>
<dbReference type="InterPro" id="IPR001608">
    <property type="entry name" value="Ala_racemase_N"/>
</dbReference>
<dbReference type="FunFam" id="3.20.20.10:FF:000002">
    <property type="entry name" value="Alanine racemase"/>
    <property type="match status" value="1"/>
</dbReference>
<dbReference type="Pfam" id="PF00842">
    <property type="entry name" value="Ala_racemase_C"/>
    <property type="match status" value="1"/>
</dbReference>
<dbReference type="InterPro" id="IPR020622">
    <property type="entry name" value="Ala_racemase_pyridoxalP-BS"/>
</dbReference>